<keyword evidence="1" id="KW-0812">Transmembrane</keyword>
<feature type="transmembrane region" description="Helical" evidence="1">
    <location>
        <begin position="6"/>
        <end position="26"/>
    </location>
</feature>
<dbReference type="Proteomes" id="UP001434883">
    <property type="component" value="Unassembled WGS sequence"/>
</dbReference>
<evidence type="ECO:0000313" key="2">
    <source>
        <dbReference type="EMBL" id="MEQ2190548.1"/>
    </source>
</evidence>
<protein>
    <submittedName>
        <fullName evidence="2">Uncharacterized protein</fullName>
    </submittedName>
</protein>
<accession>A0ABV0Q424</accession>
<dbReference type="EMBL" id="JAHRIN010000090">
    <property type="protein sequence ID" value="MEQ2190548.1"/>
    <property type="molecule type" value="Genomic_DNA"/>
</dbReference>
<sequence>MLFVAFQVLSSFNVIIIITIKIIFIGRDLFREAVRRIMLTLEELQISTTPVGCALHKSGVYGGVTNRKLLLEESLKLATSHLDDYQNVGKNGPYSGETQRKLSDLLKNADTPSI</sequence>
<keyword evidence="3" id="KW-1185">Reference proteome</keyword>
<gene>
    <name evidence="2" type="ORF">XENOCAPTIV_030205</name>
</gene>
<organism evidence="2 3">
    <name type="scientific">Xenoophorus captivus</name>
    <dbReference type="NCBI Taxonomy" id="1517983"/>
    <lineage>
        <taxon>Eukaryota</taxon>
        <taxon>Metazoa</taxon>
        <taxon>Chordata</taxon>
        <taxon>Craniata</taxon>
        <taxon>Vertebrata</taxon>
        <taxon>Euteleostomi</taxon>
        <taxon>Actinopterygii</taxon>
        <taxon>Neopterygii</taxon>
        <taxon>Teleostei</taxon>
        <taxon>Neoteleostei</taxon>
        <taxon>Acanthomorphata</taxon>
        <taxon>Ovalentaria</taxon>
        <taxon>Atherinomorphae</taxon>
        <taxon>Cyprinodontiformes</taxon>
        <taxon>Goodeidae</taxon>
        <taxon>Xenoophorus</taxon>
    </lineage>
</organism>
<keyword evidence="1" id="KW-1133">Transmembrane helix</keyword>
<comment type="caution">
    <text evidence="2">The sequence shown here is derived from an EMBL/GenBank/DDBJ whole genome shotgun (WGS) entry which is preliminary data.</text>
</comment>
<evidence type="ECO:0000256" key="1">
    <source>
        <dbReference type="SAM" id="Phobius"/>
    </source>
</evidence>
<evidence type="ECO:0000313" key="3">
    <source>
        <dbReference type="Proteomes" id="UP001434883"/>
    </source>
</evidence>
<keyword evidence="1" id="KW-0472">Membrane</keyword>
<name>A0ABV0Q424_9TELE</name>
<reference evidence="2 3" key="1">
    <citation type="submission" date="2021-06" db="EMBL/GenBank/DDBJ databases">
        <authorList>
            <person name="Palmer J.M."/>
        </authorList>
    </citation>
    <scope>NUCLEOTIDE SEQUENCE [LARGE SCALE GENOMIC DNA]</scope>
    <source>
        <strain evidence="2 3">XC_2019</strain>
        <tissue evidence="2">Muscle</tissue>
    </source>
</reference>
<proteinExistence type="predicted"/>